<dbReference type="Proteomes" id="UP000598488">
    <property type="component" value="Unassembled WGS sequence"/>
</dbReference>
<reference evidence="1 2" key="1">
    <citation type="submission" date="2020-12" db="EMBL/GenBank/DDBJ databases">
        <title>Comparative genome analysis of fungal antagonists Marinomonas ostreistagni 398 and M. spartinae 468.</title>
        <authorList>
            <person name="Fields J.L."/>
            <person name="Mavrodi O.V."/>
            <person name="Biber P.D."/>
            <person name="Indest K.J."/>
            <person name="Mavrodi D.V."/>
        </authorList>
    </citation>
    <scope>NUCLEOTIDE SEQUENCE [LARGE SCALE GENOMIC DNA]</scope>
    <source>
        <strain evidence="1 2">USM7</strain>
    </source>
</reference>
<accession>A0ABS0ZAP5</accession>
<proteinExistence type="predicted"/>
<name>A0ABS0ZAP5_9GAMM</name>
<keyword evidence="2" id="KW-1185">Reference proteome</keyword>
<gene>
    <name evidence="1" type="ORF">JHD44_08530</name>
</gene>
<protein>
    <submittedName>
        <fullName evidence="1">Uncharacterized protein</fullName>
    </submittedName>
</protein>
<evidence type="ECO:0000313" key="1">
    <source>
        <dbReference type="EMBL" id="MBJ7550725.1"/>
    </source>
</evidence>
<dbReference type="EMBL" id="JAEMUH010000007">
    <property type="protein sequence ID" value="MBJ7550725.1"/>
    <property type="molecule type" value="Genomic_DNA"/>
</dbReference>
<evidence type="ECO:0000313" key="2">
    <source>
        <dbReference type="Proteomes" id="UP000598488"/>
    </source>
</evidence>
<sequence length="89" mass="9985">MSFRKESVGIFYTENTGQPVQVIAWIKQITHRSNFGVRTLDGTVDYKTSTSDELNPSGPFVRGEHPKEFEYLYSAADGSKKLLSEPPTT</sequence>
<organism evidence="1 2">
    <name type="scientific">Marinomonas ostreistagni</name>
    <dbReference type="NCBI Taxonomy" id="359209"/>
    <lineage>
        <taxon>Bacteria</taxon>
        <taxon>Pseudomonadati</taxon>
        <taxon>Pseudomonadota</taxon>
        <taxon>Gammaproteobacteria</taxon>
        <taxon>Oceanospirillales</taxon>
        <taxon>Oceanospirillaceae</taxon>
        <taxon>Marinomonas</taxon>
    </lineage>
</organism>
<comment type="caution">
    <text evidence="1">The sequence shown here is derived from an EMBL/GenBank/DDBJ whole genome shotgun (WGS) entry which is preliminary data.</text>
</comment>
<dbReference type="RefSeq" id="WP_199462339.1">
    <property type="nucleotide sequence ID" value="NZ_JAEMUH010000007.1"/>
</dbReference>